<dbReference type="GO" id="GO:0030655">
    <property type="term" value="P:beta-lactam antibiotic catabolic process"/>
    <property type="evidence" value="ECO:0007669"/>
    <property type="project" value="InterPro"/>
</dbReference>
<dbReference type="SUPFAM" id="SSF56601">
    <property type="entry name" value="beta-lactamase/transpeptidase-like"/>
    <property type="match status" value="1"/>
</dbReference>
<dbReference type="Gene3D" id="3.40.710.10">
    <property type="entry name" value="DD-peptidase/beta-lactamase superfamily"/>
    <property type="match status" value="1"/>
</dbReference>
<evidence type="ECO:0000313" key="2">
    <source>
        <dbReference type="EMBL" id="SDS31015.1"/>
    </source>
</evidence>
<sequence length="299" mass="32026">MTPTTNAESLAIRQCFEDAGVWGWLHAVDLHDEDREIGHHSREQVALASVFKLPLLVAYARMVDAGEIEPEATVILEPSRRTPGSTGFAAMADAVTVSWRDLARSMIAVSDNAAADELLDAVGLHRVRSLLDDLGLHQTRITGGTRDLFDAVLQESGCSSLAEAIAWLRDSGTMDQIPVLDPADPGSTVGTCQDMTSLLAAIWADRAASPGQCAYIRTVLAQQIWTQRLAAAFPFDDVVVAGKTGTFIALRHEVGVVEYPNGEAYAVAVFTRSPRNRLILPAADAAIARAAKIAVAALR</sequence>
<dbReference type="PANTHER" id="PTHR35333:SF3">
    <property type="entry name" value="BETA-LACTAMASE-TYPE TRANSPEPTIDASE FOLD CONTAINING PROTEIN"/>
    <property type="match status" value="1"/>
</dbReference>
<dbReference type="GO" id="GO:0046677">
    <property type="term" value="P:response to antibiotic"/>
    <property type="evidence" value="ECO:0007669"/>
    <property type="project" value="InterPro"/>
</dbReference>
<keyword evidence="3" id="KW-1185">Reference proteome</keyword>
<name>A0A1H1R5Y1_9ACTN</name>
<dbReference type="InterPro" id="IPR000871">
    <property type="entry name" value="Beta-lactam_class-A"/>
</dbReference>
<dbReference type="PANTHER" id="PTHR35333">
    <property type="entry name" value="BETA-LACTAMASE"/>
    <property type="match status" value="1"/>
</dbReference>
<dbReference type="AlphaFoldDB" id="A0A1H1R5Y1"/>
<dbReference type="InterPro" id="IPR012338">
    <property type="entry name" value="Beta-lactam/transpept-like"/>
</dbReference>
<dbReference type="Proteomes" id="UP000198983">
    <property type="component" value="Chromosome I"/>
</dbReference>
<evidence type="ECO:0000259" key="1">
    <source>
        <dbReference type="Pfam" id="PF13354"/>
    </source>
</evidence>
<dbReference type="STRING" id="117157.SAMN04489717_2286"/>
<evidence type="ECO:0000313" key="3">
    <source>
        <dbReference type="Proteomes" id="UP000198983"/>
    </source>
</evidence>
<dbReference type="Pfam" id="PF13354">
    <property type="entry name" value="Beta-lactamase2"/>
    <property type="match status" value="1"/>
</dbReference>
<dbReference type="EMBL" id="LT629732">
    <property type="protein sequence ID" value="SDS31015.1"/>
    <property type="molecule type" value="Genomic_DNA"/>
</dbReference>
<gene>
    <name evidence="2" type="ORF">SAMN04489717_2286</name>
</gene>
<dbReference type="RefSeq" id="WP_197681782.1">
    <property type="nucleotide sequence ID" value="NZ_LT629732.1"/>
</dbReference>
<feature type="domain" description="Beta-lactamase class A catalytic" evidence="1">
    <location>
        <begin position="26"/>
        <end position="271"/>
    </location>
</feature>
<accession>A0A1H1R5Y1</accession>
<proteinExistence type="predicted"/>
<dbReference type="GO" id="GO:0008800">
    <property type="term" value="F:beta-lactamase activity"/>
    <property type="evidence" value="ECO:0007669"/>
    <property type="project" value="InterPro"/>
</dbReference>
<reference evidence="2 3" key="1">
    <citation type="submission" date="2016-10" db="EMBL/GenBank/DDBJ databases">
        <authorList>
            <person name="de Groot N.N."/>
        </authorList>
    </citation>
    <scope>NUCLEOTIDE SEQUENCE [LARGE SCALE GENOMIC DNA]</scope>
    <source>
        <strain evidence="2 3">DSM 22024</strain>
    </source>
</reference>
<organism evidence="2 3">
    <name type="scientific">Actinopolymorpha singaporensis</name>
    <dbReference type="NCBI Taxonomy" id="117157"/>
    <lineage>
        <taxon>Bacteria</taxon>
        <taxon>Bacillati</taxon>
        <taxon>Actinomycetota</taxon>
        <taxon>Actinomycetes</taxon>
        <taxon>Propionibacteriales</taxon>
        <taxon>Actinopolymorphaceae</taxon>
        <taxon>Actinopolymorpha</taxon>
    </lineage>
</organism>
<protein>
    <submittedName>
        <fullName evidence="2">Beta-lactamase class A</fullName>
    </submittedName>
</protein>
<dbReference type="InterPro" id="IPR045155">
    <property type="entry name" value="Beta-lactam_cat"/>
</dbReference>